<evidence type="ECO:0000313" key="3">
    <source>
        <dbReference type="EMBL" id="CAD8262652.1"/>
    </source>
</evidence>
<proteinExistence type="predicted"/>
<dbReference type="PANTHER" id="PTHR22605">
    <property type="entry name" value="RZ-TYPE DOMAIN-CONTAINING PROTEIN"/>
    <property type="match status" value="1"/>
</dbReference>
<accession>A0A7R9YEM9</accession>
<feature type="region of interest" description="Disordered" evidence="1">
    <location>
        <begin position="5868"/>
        <end position="6054"/>
    </location>
</feature>
<dbReference type="SMART" id="SM00382">
    <property type="entry name" value="AAA"/>
    <property type="match status" value="2"/>
</dbReference>
<evidence type="ECO:0000259" key="2">
    <source>
        <dbReference type="SMART" id="SM00382"/>
    </source>
</evidence>
<feature type="compositionally biased region" description="Basic and acidic residues" evidence="1">
    <location>
        <begin position="1"/>
        <end position="27"/>
    </location>
</feature>
<feature type="compositionally biased region" description="Basic and acidic residues" evidence="1">
    <location>
        <begin position="6003"/>
        <end position="6022"/>
    </location>
</feature>
<dbReference type="GO" id="GO:0004842">
    <property type="term" value="F:ubiquitin-protein transferase activity"/>
    <property type="evidence" value="ECO:0007669"/>
    <property type="project" value="InterPro"/>
</dbReference>
<name>A0A7R9YEM9_9STRA</name>
<feature type="compositionally biased region" description="Basic and acidic residues" evidence="1">
    <location>
        <begin position="47"/>
        <end position="59"/>
    </location>
</feature>
<dbReference type="InterPro" id="IPR031248">
    <property type="entry name" value="RNF213"/>
</dbReference>
<dbReference type="EMBL" id="HBEA01015910">
    <property type="protein sequence ID" value="CAD8262652.1"/>
    <property type="molecule type" value="Transcribed_RNA"/>
</dbReference>
<gene>
    <name evidence="3" type="ORF">PPYR1160_LOCUS12154</name>
</gene>
<feature type="region of interest" description="Disordered" evidence="1">
    <location>
        <begin position="1"/>
        <end position="88"/>
    </location>
</feature>
<feature type="compositionally biased region" description="Basic residues" evidence="1">
    <location>
        <begin position="69"/>
        <end position="81"/>
    </location>
</feature>
<protein>
    <recommendedName>
        <fullName evidence="2">AAA+ ATPase domain-containing protein</fullName>
    </recommendedName>
</protein>
<feature type="compositionally biased region" description="Basic and acidic residues" evidence="1">
    <location>
        <begin position="5905"/>
        <end position="5933"/>
    </location>
</feature>
<organism evidence="3">
    <name type="scientific">Pinguiococcus pyrenoidosus</name>
    <dbReference type="NCBI Taxonomy" id="172671"/>
    <lineage>
        <taxon>Eukaryota</taxon>
        <taxon>Sar</taxon>
        <taxon>Stramenopiles</taxon>
        <taxon>Ochrophyta</taxon>
        <taxon>Pinguiophyceae</taxon>
        <taxon>Pinguiochrysidales</taxon>
        <taxon>Pinguiochrysidaceae</taxon>
        <taxon>Pinguiococcus</taxon>
    </lineage>
</organism>
<dbReference type="InterPro" id="IPR003593">
    <property type="entry name" value="AAA+_ATPase"/>
</dbReference>
<sequence length="6095" mass="692408">MAHREQKEEAPVASDGSERGRTRDRFGGSDSDFTPSRNRSQAAPVHQGERGRSRHRLGDFDVDFSPSRSRSRTPSRSRKKERPSTRNIGFVEKGWRKGKRLVQGWGRSTGDASHENDSLTMAGILYETAFQHSNRRVDESQVQRFVDAFEDECCGANPPDVDVEKSLAAVFKVSTHVIQLNTRNSSATGLMTISGSDKTASLADLLRYAVLPYHLLTTLQSLAIDIPKSDGYHTHNEDDDNDNTLEETVWDFARDVILHYVQCIEKLFRNGKARELPSGEEEMEIIEFKRIDRDNTYHLVAERQKISCVLALNKLLCAAAHDYKAEGVYHWRTFARGETEVKRYIGNILQVGLLALVAEAHSSEGMAEVTLKCSDSLWSALFGGIQDKSRLEEEMTRFFNELCNLFKDLPGAEDSSMKMNRKAFSNFKQLAKSFDSHPRRSTRASERGWHKVLMLTQPSKRDVDQLAMLLVQLYRQNILGAQRKPAAFLLEKILQTKFLSSAQGGERDDLGGALTAQYLALKLLLFHRIGDVQFQGFEDEVAAYLEIASQKLCMKEFALACLQVLQPQTFEGFACWKYASLTCLQKVFDEVPEEEVLLLREEIAECIIAKLQYQMGKSLAKADSQGGGIIAVSSGVILLPQRMLGFIGAERGNSVCLLNAVGVAGYIQTWVDHLRRKTLVRIDSSAQGQDQFMNLMVWKDFLCYAWAILQDMDDLGIDLLRNLLNVMRLQYLREKALFLSLSYSNESDETEDPEAKALTARLSDVLAFSFYLSDKLPKDLGNDPSFKLSFWLDQAWYLPIQSSSGIQKVLSTMVDKIIPGNEALQSEASEPFLERIADASWFQRLVKDFATGLVPLMADEDLVRLLRSLADYDRGLMTQKQALLTFFALAFCANVCDGLPAQSEQPLREVTDLILVPLQICSDAKESFAVILNSPHFADLRKWSDAWQSLFLAIGEEFSSNQLTVKTLSYLNDEERYEKILDSQGMSQDGNLPDQRELRARYQEVLRAYSEMREFYLQQLPRSQTSGAREQAGFRNRVLLVMQKFGVDCAAPLHEGGTFTIVQVDDMLRREMKGLLVADILLLESETKAWRQTKIHDGSDLESATVDDLLQTLYHFWDPETDGYSKSSLFTLYYRRELQRLGQRRPFGTREETSPLAQYQFWGAIARAKHALHALLVESPSCNDIYDAQMILTRNTRGTKDISKMVQDEIILLRSCPGLHQIRDLDNFAQIIKDVFDFATYLRQIPPVLTSLHALGFHSAVHANALDQDLKSILDYFVDLTGRTPDEADLSISINDEELQVVLGRTTYDQQVRPFLRKMHEIGYDAHLLSRLEIFRSLEFSQRLWKFVVEHNLTTSEAKFDAVRELLSNADYDYVIFEEFELATNCLQVLRSLKEQSFRRMLETIGENSHFSEASSKCFLCIELSTKHMDKIENWFLEADDESYAALKKFQEYLAGGVYTFEMPRADFGRHFGTRLTLVYDSKNLKDQEGLVRRRIFEDFKWSKDDYEESVEDVRKTIIRLGFQRDAGADSTSSVRFFLDQHNTMLRLKDVYDELSEHGYRGNGTEVVHTVLADHVLLESNDLSEAGGVGEDVRLFQEQRKLDFKLLRDARATLREWHEEIERNMRQYPHLQVLRAKEILWLFGVSEGIEQLVHNEVGLPEQANPGGDEDAGDPALQAQLASLVASLFLGLRRIPALQAVSINEGVSATFRACVNLDERAHDNFRAPPTFFVGIAVQSVMDILGEEGHLERPAPQGRNTQRAVDIPPLSDAFRKSSLFVIHSVKNLSRDGVTRLVIQLCSPDPPEHYQVLFCNAQLNASHVASFLRCLRAEQFWGKPFVIFGVERLSVRCQELIARYQQDAKLFAQDNVGRRSSRAFLHCIQRRPTLLQEQARDGIQRWEDASQFRQNLYQTLSKRVLQKGGIRDLRLFVGSPGSGKTYRARLLQRSLAKKWNARQVELPVNEAFSPDELCEQLQSLLVQDVERPIIVFFNFSFGVKEVGHVEDASGFAGDADSMEGWDALMDSVNDFFLELLVMQGLRSIRSGAVFALPENSLYVIVEVPQVSALRSRDVERLTQREDVQTFLNHVPILKCLYEKAGTAILVKNEDPYLLQGDELQEDGEAVIASGNGAIDPKEQNVFKYLDAYFNRGQEPMGPHHINCVYDDDACQEVRMSSRRAPSLEERQRLLARALSSTDEAISDDRATSILGSKPKIVQKSLVRYLLRRVEVMENLPGYQYYQEAALSISQRKQNGLGSLLFSLMLTESRDHLYRDLSGRGPAKEHRQLVYEREHIGGGYTVGLLSTEPIRIDGKTRRILQRLNFDINRVSENHYGERGLSSTSDDPAAIVQRADIELEFLRQREQMDHFLSRALSRPLRNETYLHEIDSNRFVLTLDFFVKMLTLNEAFESNVPVVIRGETGVGKTFLVRMLSILRNRPMAKTDQPHDRVIEILTSHFSLDAVDKDALETLPERLFSVCVVAFVRRQLAESHEEPSGHRRRRSSIDDAGSWQNFVRASRLLYGSAWCESFEESAILFHAKLREAWIASEAPSQHYSKFLRIAWGSFQEISEARLRQWRESFCNANAERVAGRYFMRWGGASDSESVVEFVRDIIQHLVRWDATPTEIVGKLRYLVAFDYERRESIELLRRLGDGILECVKSQPFILADPDLVQATRQEISEDENLDRLLRGSVIPRTTMRLGHDRTYSAAMQEMGDDGVSQINLNDLNRDSLFEDRSRHSLQRNFLQLFRSANGTNEQEDNDLALFRLCESILMEPPCTSFFHINMHGAYTPAQIQEEFKEPIRVAGALRAFVDPQATEEDFCHTVTVFIDEFNTCSVMGLMKEILCDHSLLGQALPKNLTVVAACNPKRKQAIKSWVNNEAHDEMDRLLPGFHQVKDLPPSLDHLVQDYGALSAEKEVEYLQVLMDKEAGYFAANTGDQEARGPAQEPPQPDLILFVSALREFVRTYLGKRRAANGNAGPNYNIEDRELAVLAEQDLIWQLVTQEDIQWKECLKGVANRISTAQQLVREYAGEEMEGAGVEFADGEIAQRATSVVSQRDIQRCVRLFKYFLGMIRAGVITIPDEGGETPLEQEQERLQAEVEIARDTAIACVYYLRLDKSPRESGDGRSPRESFNLRLRGTKSHLEIMMKAFDHVQVADGIAKNEALREQLFLTLVCTVTKTPLFLLGPPGSGKTLSFNIIVQNLRGSDSPDVFFRKESFPFLQPHYYQCSTKSTSTQVKAVFERARARQERVDQKQVQNYRHVVFLDEAGLPEAKRESLKVLHYYLDHPSTSFVASSNARPDAAKANRAILCERSNLTLKELKEIGRAAGPRITGDQGVSAELLDSLCSIYLGLLKQDWFKKFFGHRDFTYFLRHLSRWIKDYGVQMRNERFVERPKPLLHAVQRNFSGKLPEEDEFGQVVDYNEKVQRTFLMDSEILHGESVSDFIAKNRLSPVELVQSAFSDKPRPGESQSLRDVLPRPKLIIDNSLDDSVMELMFKFRLLDRSNTMIFQISNFPEMEELEKMQIVAGVKHAAAKGRTVVLSQTESIHESFYDLFNQHFRESRNKDGEKLYFASVAVGDVSESTSVDPDFMCIVLVRNQDVSRQPAPFLNRFEKYTLCHEDFLSDFFKKLPNGVMRFLSFVLDEMEAFLDGHKDFTHGIYGYAPKQTVISLLLSVVPDDFAEILEHGAVLEISEDCHEEEKKAHLDGPPMQARAPSLSADIAEAIVTEIGTFAVNTLGFRPFPCNAVHDPETLYGVVERLSKKCLAQAQLGSLCQTPSLCVAWLQEALQCLTSGLRSQRYERSRMSFSVALFCWWIKSNCLMRLLNLTAPESVVVCLNRLPTDLCRQQLLRRERVDFRDFLKTAVAKDTRLLMTYTRSGRYLHRLPSIYDPSCDDASEEYDGVIASMIWEAPREVKLFKMSAFRTQRDFSAAVASFLASPSERVFIVIMDIANSEDIWSGLEEENATVSGRRASVNRRTNFIRLVLEGAMQSSDAAEGKVACIMLRVPPDCLHVRPAFASLFSPSWEHLFFDEIAPVGTATNAFLLFSMEQAMKDATGRLKEHTLGGFEADANRLIKNDLREKLPQMVEYFVHRAMSLSRRQDDYECRRRVHQVQSVLEIDFVKDPVAPEALRISITVADVVLQRFLALWDGRTAKSHIFHTAKEHVTGATRNTTFNRSIGRPFDYDFEYFVSWFLEQLCLNKVGRFAAEASHGIKMHLLDMLTILPAPPLPEIRVQGTCQRDWSPMWKALDTPWGVHPFFASTFRDVESMLHEASSVREKARQEEANGADGGVVSTAHEIIRSPGGFQETIDEILQHDKKDERLFIETVVEKHAMDIELFRAYLMELFVFHGFVHDFSDERIFRCVRALVRALEEHILSKRTPRMRLFQAHAEMSIRKTQLLHLFDVLVSLVKLTSGIAALQNPEDLLISSLSQGWSHEAFASPWTAVIGVTYDSAIESIRERQFSASWLEVSALLSRVELPSADTEEQKVQAVVTIGFLSAFVALERIDPQLLLNFTAVSHDDDRERGSLLTLENVLDTPSDKGAFLDRCLDWGLRRMLNRLQHATQNEETSHGVEIGVNYVWMSNYLSVCFQILNDTETRRIPKSRRRHLLEIALRCDKLWQGSADGPSPAAQTLFAFAGHSAQYRYLPPKYRIHLVDRHQRGIDSVLADAIFLQRDQEDEQDAMALTDSVLRHLVDDLRYWRSQLRRPSRVEGAFKPVLYAAALEHLLRCLARALAQRLAIADDINDEAEALQASKLPVLSADDFSDELQELLQTEDETLNALYARSFLDHLLRKTDCDEALLQRRVHRFHHSLRDQFQRLRCVWICMEALKQCEDEKNRERGSQSLRKLDPMLQEAAKPPFMTRDRESPLGRIFDHIKDLVHTDDQAAILEMTAKFKDFLDSQPDQKGVRDLRYLLFMTIYWEHCDRGMPHEAQLLAQALQPDGVLYRQLQLTEEESNLFLAFLQLSKQQENTERWAYMTDGSNYMLQAREGSSFGNLNVIGEMMTTDDALDFFNFKNMDTDRDTYEIRHAVASVVGNVLGSADCHPLRMHLLTPGSIHGTYPLGSLYNYAVDGIHFDCGTEIVRSGIPCRSGYRQVQHLSRESYHLSLFLSYAPVFASLIAQGDVYSRLRGGVFSTWIPLNAHIKAKLEEVWGFLGTASASLRHRRMLLLTGVAENLRTASFSGDASLRPTFKTAEERSEFEKFFAASVVNPVSARMRQMEDGCRDVLQISQEAQELAHFSSSAASQNTILTLATMDEEALLARCTSTAEEDDDEHLAFIRAVVRDRNKLVALSALPSLFAAYKWVHRTLTGMITKEKAMNMTIGSLISSIDDSDRWSERQAGEVMRFWHKVLEDAKLVRMGYRRMGAGPCGELAVEERNDKSSSVIDVPEISMDTSIHVFIAPDDEENMILPVLEMLCKEYNKLGAKYAHLFEQMRQRRDPARRAPFGIEPPSRDPVSLERLGRNHIIFSDYADSKIDGQTGRSMVELLAGRYSAGWFHDLDPEAPATFDTASLAWDIYDCFLARKAFVVDKFEGIARKFRFFDAKGGPGGEILTSRTIKEVKSLRDELCESAVSRGFELSNVNMTRSWEEELQQIWRGLSLDDAITLLRKLVNLQQRVELRVGDLRTVLSALPDADRTSLCSDLEDIFKVAESTAGNLIVQDDENGNVVYEHESLLRTDVRVLPLLAASLVRDIEAGWFDFGDVPASMKHSLPEVHRAAIRGLLREYELDGLSTAQSEGVVHDGNAVRTRYVNHLRELEADLKSIESYIKDTNGGTIGDLLESVIGTYEVGKLPAKIFKDVQISCYVEVMCELKKLRLQETYGVLSDEEEANRASGSYDIYAKDHSLWSALSSDLSANTPVVVTPPPDEDVDETKSQSQPVIARDPLWVESDDSGDEIRSWQSEEKTEHQDRVHIAPGDEHRVDEIEDDDNNSDEMYPVDLSQHPEQEVEDFVELLKELPLFDHTNDTGAAPATEGEPKVARRSEAGSSKRTRKPPDARRRGFSEEDEYKGAIEVKGSPASSPGGARERKAEQDAGAAKTAREESYVADLRKELENLKGLKEDGLLEENEYEDLRASAIRSFRSRS</sequence>
<dbReference type="PROSITE" id="PS00675">
    <property type="entry name" value="SIGMA54_INTERACT_1"/>
    <property type="match status" value="1"/>
</dbReference>
<reference evidence="3" key="1">
    <citation type="submission" date="2021-01" db="EMBL/GenBank/DDBJ databases">
        <authorList>
            <person name="Corre E."/>
            <person name="Pelletier E."/>
            <person name="Niang G."/>
            <person name="Scheremetjew M."/>
            <person name="Finn R."/>
            <person name="Kale V."/>
            <person name="Holt S."/>
            <person name="Cochrane G."/>
            <person name="Meng A."/>
            <person name="Brown T."/>
            <person name="Cohen L."/>
        </authorList>
    </citation>
    <scope>NUCLEOTIDE SEQUENCE</scope>
    <source>
        <strain evidence="3">CCMP2078</strain>
    </source>
</reference>
<dbReference type="Gene3D" id="3.40.50.300">
    <property type="entry name" value="P-loop containing nucleotide triphosphate hydrolases"/>
    <property type="match status" value="1"/>
</dbReference>
<dbReference type="PANTHER" id="PTHR22605:SF1">
    <property type="entry name" value="RZ-TYPE DOMAIN-CONTAINING PROTEIN"/>
    <property type="match status" value="1"/>
</dbReference>
<dbReference type="SUPFAM" id="SSF52540">
    <property type="entry name" value="P-loop containing nucleoside triphosphate hydrolases"/>
    <property type="match status" value="2"/>
</dbReference>
<feature type="compositionally biased region" description="Basic and acidic residues" evidence="1">
    <location>
        <begin position="5985"/>
        <end position="5994"/>
    </location>
</feature>
<dbReference type="InterPro" id="IPR025662">
    <property type="entry name" value="Sigma_54_int_dom_ATP-bd_1"/>
</dbReference>
<dbReference type="GO" id="GO:0016887">
    <property type="term" value="F:ATP hydrolysis activity"/>
    <property type="evidence" value="ECO:0007669"/>
    <property type="project" value="InterPro"/>
</dbReference>
<dbReference type="CDD" id="cd00009">
    <property type="entry name" value="AAA"/>
    <property type="match status" value="1"/>
</dbReference>
<feature type="domain" description="AAA+ ATPase" evidence="2">
    <location>
        <begin position="3178"/>
        <end position="3320"/>
    </location>
</feature>
<dbReference type="InterPro" id="IPR027417">
    <property type="entry name" value="P-loop_NTPase"/>
</dbReference>
<feature type="compositionally biased region" description="Basic and acidic residues" evidence="1">
    <location>
        <begin position="5963"/>
        <end position="5975"/>
    </location>
</feature>
<evidence type="ECO:0000256" key="1">
    <source>
        <dbReference type="SAM" id="MobiDB-lite"/>
    </source>
</evidence>
<feature type="domain" description="AAA+ ATPase" evidence="2">
    <location>
        <begin position="2408"/>
        <end position="2900"/>
    </location>
</feature>
<feature type="compositionally biased region" description="Polar residues" evidence="1">
    <location>
        <begin position="31"/>
        <end position="41"/>
    </location>
</feature>